<dbReference type="AlphaFoldDB" id="A0A4C1XSR5"/>
<accession>A0A4C1XSR5</accession>
<name>A0A4C1XSR5_EUMVA</name>
<gene>
    <name evidence="2" type="ORF">EVAR_49027_1</name>
</gene>
<evidence type="ECO:0000313" key="3">
    <source>
        <dbReference type="Proteomes" id="UP000299102"/>
    </source>
</evidence>
<organism evidence="2 3">
    <name type="scientific">Eumeta variegata</name>
    <name type="common">Bagworm moth</name>
    <name type="synonym">Eumeta japonica</name>
    <dbReference type="NCBI Taxonomy" id="151549"/>
    <lineage>
        <taxon>Eukaryota</taxon>
        <taxon>Metazoa</taxon>
        <taxon>Ecdysozoa</taxon>
        <taxon>Arthropoda</taxon>
        <taxon>Hexapoda</taxon>
        <taxon>Insecta</taxon>
        <taxon>Pterygota</taxon>
        <taxon>Neoptera</taxon>
        <taxon>Endopterygota</taxon>
        <taxon>Lepidoptera</taxon>
        <taxon>Glossata</taxon>
        <taxon>Ditrysia</taxon>
        <taxon>Tineoidea</taxon>
        <taxon>Psychidae</taxon>
        <taxon>Oiketicinae</taxon>
        <taxon>Eumeta</taxon>
    </lineage>
</organism>
<evidence type="ECO:0000313" key="2">
    <source>
        <dbReference type="EMBL" id="GBP65227.1"/>
    </source>
</evidence>
<reference evidence="2 3" key="1">
    <citation type="journal article" date="2019" name="Commun. Biol.">
        <title>The bagworm genome reveals a unique fibroin gene that provides high tensile strength.</title>
        <authorList>
            <person name="Kono N."/>
            <person name="Nakamura H."/>
            <person name="Ohtoshi R."/>
            <person name="Tomita M."/>
            <person name="Numata K."/>
            <person name="Arakawa K."/>
        </authorList>
    </citation>
    <scope>NUCLEOTIDE SEQUENCE [LARGE SCALE GENOMIC DNA]</scope>
</reference>
<keyword evidence="3" id="KW-1185">Reference proteome</keyword>
<comment type="caution">
    <text evidence="2">The sequence shown here is derived from an EMBL/GenBank/DDBJ whole genome shotgun (WGS) entry which is preliminary data.</text>
</comment>
<sequence length="69" mass="8031">MLHTDMAHRPPPADTRRLRGWSGGQYQSSIIYDTLATDKPKMSHARRSNLEDRTIDESQFITFDCTFKM</sequence>
<protein>
    <submittedName>
        <fullName evidence="2">Uncharacterized protein</fullName>
    </submittedName>
</protein>
<proteinExistence type="predicted"/>
<dbReference type="EMBL" id="BGZK01000923">
    <property type="protein sequence ID" value="GBP65227.1"/>
    <property type="molecule type" value="Genomic_DNA"/>
</dbReference>
<feature type="region of interest" description="Disordered" evidence="1">
    <location>
        <begin position="1"/>
        <end position="21"/>
    </location>
</feature>
<evidence type="ECO:0000256" key="1">
    <source>
        <dbReference type="SAM" id="MobiDB-lite"/>
    </source>
</evidence>
<dbReference type="Proteomes" id="UP000299102">
    <property type="component" value="Unassembled WGS sequence"/>
</dbReference>